<dbReference type="InterPro" id="IPR052035">
    <property type="entry name" value="ZnF_BED_domain_contain"/>
</dbReference>
<comment type="subcellular location">
    <subcellularLocation>
        <location evidence="1">Nucleus</location>
    </subcellularLocation>
</comment>
<feature type="compositionally biased region" description="Polar residues" evidence="6">
    <location>
        <begin position="309"/>
        <end position="322"/>
    </location>
</feature>
<protein>
    <submittedName>
        <fullName evidence="7">Transposase</fullName>
    </submittedName>
</protein>
<comment type="caution">
    <text evidence="7">The sequence shown here is derived from an EMBL/GenBank/DDBJ whole genome shotgun (WGS) entry which is preliminary data.</text>
</comment>
<dbReference type="GO" id="GO:0005634">
    <property type="term" value="C:nucleus"/>
    <property type="evidence" value="ECO:0007669"/>
    <property type="project" value="UniProtKB-SubCell"/>
</dbReference>
<name>A0A0M9ENH4_FUSLA</name>
<proteinExistence type="predicted"/>
<keyword evidence="3" id="KW-0863">Zinc-finger</keyword>
<evidence type="ECO:0000256" key="3">
    <source>
        <dbReference type="ARBA" id="ARBA00022771"/>
    </source>
</evidence>
<dbReference type="GO" id="GO:0008270">
    <property type="term" value="F:zinc ion binding"/>
    <property type="evidence" value="ECO:0007669"/>
    <property type="project" value="UniProtKB-KW"/>
</dbReference>
<dbReference type="PANTHER" id="PTHR46481">
    <property type="entry name" value="ZINC FINGER BED DOMAIN-CONTAINING PROTEIN 4"/>
    <property type="match status" value="1"/>
</dbReference>
<evidence type="ECO:0000313" key="8">
    <source>
        <dbReference type="Proteomes" id="UP000037904"/>
    </source>
</evidence>
<dbReference type="InterPro" id="IPR012337">
    <property type="entry name" value="RNaseH-like_sf"/>
</dbReference>
<evidence type="ECO:0000256" key="4">
    <source>
        <dbReference type="ARBA" id="ARBA00022833"/>
    </source>
</evidence>
<evidence type="ECO:0000256" key="2">
    <source>
        <dbReference type="ARBA" id="ARBA00022723"/>
    </source>
</evidence>
<evidence type="ECO:0000313" key="7">
    <source>
        <dbReference type="EMBL" id="KPA36342.1"/>
    </source>
</evidence>
<keyword evidence="4" id="KW-0862">Zinc</keyword>
<keyword evidence="8" id="KW-1185">Reference proteome</keyword>
<gene>
    <name evidence="7" type="ORF">FLAG1_10898</name>
</gene>
<evidence type="ECO:0000256" key="1">
    <source>
        <dbReference type="ARBA" id="ARBA00004123"/>
    </source>
</evidence>
<organism evidence="7 8">
    <name type="scientific">Fusarium langsethiae</name>
    <dbReference type="NCBI Taxonomy" id="179993"/>
    <lineage>
        <taxon>Eukaryota</taxon>
        <taxon>Fungi</taxon>
        <taxon>Dikarya</taxon>
        <taxon>Ascomycota</taxon>
        <taxon>Pezizomycotina</taxon>
        <taxon>Sordariomycetes</taxon>
        <taxon>Hypocreomycetidae</taxon>
        <taxon>Hypocreales</taxon>
        <taxon>Nectriaceae</taxon>
        <taxon>Fusarium</taxon>
    </lineage>
</organism>
<dbReference type="PANTHER" id="PTHR46481:SF10">
    <property type="entry name" value="ZINC FINGER BED DOMAIN-CONTAINING PROTEIN 39"/>
    <property type="match status" value="1"/>
</dbReference>
<sequence>MRKYHGIIIDGEERAAKKRLQQSLEVAFTRAEEKNREIVSRGEQSILRNTIQLDAFYEAQIQLITRRRLPLNCVSWTEYQALLCAINPMAEEILIQSGTTALAHTEQSYVVHRGNIKAQLQAAKSQIHFSIDLWSSPHRKAFLGICGQWVDARYELREALLGLPNVQHSHSGETMSRHLLDTIRYFDIADNIGYFTSDNATANDTCLRALSTALANEFGVGMDPGERRVRCGGHIINLCLHAFLFASSKEALHAAIEEADGDANTTVVESLQAQLQQRNSKGKHRRVPEDQAGWPKSRPYETVLPAVRDTTTTTPPCSAPNQ</sequence>
<evidence type="ECO:0000256" key="6">
    <source>
        <dbReference type="SAM" id="MobiDB-lite"/>
    </source>
</evidence>
<dbReference type="EMBL" id="JXCE01000668">
    <property type="protein sequence ID" value="KPA36342.1"/>
    <property type="molecule type" value="Genomic_DNA"/>
</dbReference>
<dbReference type="AlphaFoldDB" id="A0A0M9ENH4"/>
<reference evidence="7 8" key="1">
    <citation type="submission" date="2015-04" db="EMBL/GenBank/DDBJ databases">
        <title>The draft genome sequence of Fusarium langsethiae, a T-2/HT-2 mycotoxin producer.</title>
        <authorList>
            <person name="Lysoe E."/>
            <person name="Divon H.H."/>
            <person name="Terzi V."/>
            <person name="Orru L."/>
            <person name="Lamontanara A."/>
            <person name="Kolseth A.-K."/>
            <person name="Frandsen R.J."/>
            <person name="Nielsen K."/>
            <person name="Thrane U."/>
        </authorList>
    </citation>
    <scope>NUCLEOTIDE SEQUENCE [LARGE SCALE GENOMIC DNA]</scope>
    <source>
        <strain evidence="7 8">Fl201059</strain>
    </source>
</reference>
<keyword evidence="5" id="KW-0539">Nucleus</keyword>
<feature type="region of interest" description="Disordered" evidence="6">
    <location>
        <begin position="276"/>
        <end position="322"/>
    </location>
</feature>
<keyword evidence="2" id="KW-0479">Metal-binding</keyword>
<evidence type="ECO:0000256" key="5">
    <source>
        <dbReference type="ARBA" id="ARBA00023242"/>
    </source>
</evidence>
<dbReference type="SUPFAM" id="SSF53098">
    <property type="entry name" value="Ribonuclease H-like"/>
    <property type="match status" value="1"/>
</dbReference>
<dbReference type="Proteomes" id="UP000037904">
    <property type="component" value="Unassembled WGS sequence"/>
</dbReference>
<accession>A0A0M9ENH4</accession>